<evidence type="ECO:0000259" key="3">
    <source>
        <dbReference type="Pfam" id="PF21530"/>
    </source>
</evidence>
<dbReference type="GO" id="GO:0006281">
    <property type="term" value="P:DNA repair"/>
    <property type="evidence" value="ECO:0007669"/>
    <property type="project" value="UniProtKB-KW"/>
</dbReference>
<dbReference type="GO" id="GO:0006310">
    <property type="term" value="P:DNA recombination"/>
    <property type="evidence" value="ECO:0007669"/>
    <property type="project" value="UniProtKB-KW"/>
</dbReference>
<keyword evidence="5" id="KW-1185">Reference proteome</keyword>
<keyword evidence="1" id="KW-0227">DNA damage</keyword>
<dbReference type="Pfam" id="PF21530">
    <property type="entry name" value="Pif1_2B_dom"/>
    <property type="match status" value="1"/>
</dbReference>
<dbReference type="Pfam" id="PF05970">
    <property type="entry name" value="PIF1"/>
    <property type="match status" value="1"/>
</dbReference>
<proteinExistence type="inferred from homology"/>
<dbReference type="Proteomes" id="UP000237438">
    <property type="component" value="Unassembled WGS sequence"/>
</dbReference>
<feature type="domain" description="DNA helicase Pif1-like 2B" evidence="3">
    <location>
        <begin position="795"/>
        <end position="841"/>
    </location>
</feature>
<dbReference type="InterPro" id="IPR010285">
    <property type="entry name" value="DNA_helicase_pif1-like_DEAD"/>
</dbReference>
<dbReference type="SUPFAM" id="SSF52540">
    <property type="entry name" value="P-loop containing nucleoside triphosphate hydrolases"/>
    <property type="match status" value="1"/>
</dbReference>
<dbReference type="PANTHER" id="PTHR10492">
    <property type="match status" value="1"/>
</dbReference>
<gene>
    <name evidence="4" type="ORF">EPUL_004277</name>
</gene>
<dbReference type="PANTHER" id="PTHR10492:SF95">
    <property type="entry name" value="HELITRON HELICASE-LIKE DOMAIN-CONTAINING PROTEIN"/>
    <property type="match status" value="1"/>
</dbReference>
<accession>A0A2S4PRE8</accession>
<reference evidence="4 5" key="1">
    <citation type="submission" date="2017-10" db="EMBL/GenBank/DDBJ databases">
        <title>Development of genomic resources for the powdery mildew, Erysiphe pulchra.</title>
        <authorList>
            <person name="Wadl P.A."/>
            <person name="Mack B.M."/>
            <person name="Moore G."/>
            <person name="Beltz S.B."/>
        </authorList>
    </citation>
    <scope>NUCLEOTIDE SEQUENCE [LARGE SCALE GENOMIC DNA]</scope>
    <source>
        <strain evidence="4">Cflorida</strain>
    </source>
</reference>
<name>A0A2S4PRE8_9PEZI</name>
<dbReference type="OrthoDB" id="4360910at2759"/>
<feature type="domain" description="DNA helicase Pif1-like DEAD-box helicase" evidence="2">
    <location>
        <begin position="580"/>
        <end position="699"/>
    </location>
</feature>
<evidence type="ECO:0000259" key="2">
    <source>
        <dbReference type="Pfam" id="PF05970"/>
    </source>
</evidence>
<sequence length="955" mass="108985">MYATVDDNVLNWHRQNQATIRSDLYSGVIDTLRTESGTQIGEPVILASSYIGGDRHMTKCFQEFLRSLSLSRQTHHGHLLLFLHPDCVPRTPEQVDQLVRAQIPTNDPVLAAIVKSQLTHDPCSPEFPNAPCMRDGKCSKDYPKRCCEATVMRENSCPEYARPDNGVRWGTERFMFDNRWVVPYNPYLTKKYGAHINVEVACGVRAINYLAKYIYKESDRATPAVPGEHNEIDMTPQGRYIGPVQAIWRLMGYTTHEEKPAVMQLPYHLEGRHRVAFSRVMTREQIAAAVESQSAAFIDWMKYNSANTDGRDLFYIDFSIHYTTLILKTVYFSIYCTHTKNRGWHMRKKGHTIGRLPVAVPRQGEHFYLKTLLTVKRGAASYKDLYTVNGVNYETPSAACRALGLIFDYSEWISLFNEIKDSTSASSLRNQFGVILANSEVLDPQSIWDRFRDTFSDDCLYQISSLGTDLGAPPLEWSEEERRYDYALWLLWDVLQDLGLDWATARLAKYRHSWVVRERNPLIAEALDFDREMERQIISNSINLFSSGQRDAYDTIIHTINNGLKPNTFFLQGPAGTACTEDSVCRIPAQSQLANFLRRTALIIWDEVTMQSKLNFSAVDKVLRDLCDGNELFGGIPVLLGGDFAQILPVVLRGRREQVVNACIRCWPGWSSVKPLFLTQNMRVISGPENQRFADWLSALPYTPSMYGSLEIPEWMKTTNDRTVFREFVYPARQLQSLDSSIFHDRAILSSKNDAVHQFNDEITAFRGTLSRDYYSYDEVRNQESTGNLTDYTPEYLRQVTCQGLPLGILRLQLGMPVMLLRNYYPKLGLCNGTRLIVTRLYSRCVKGRIVSQGPLFHGKEHVISRFTLDSNDELPFSMVRKQLPLRPCFAMTINKSQGQTLKIVGVDLSTPAFTHGQLYIALSRVTDVQNLLILLPPRASRTDNVVYPEALLTR</sequence>
<dbReference type="InterPro" id="IPR027417">
    <property type="entry name" value="P-loop_NTPase"/>
</dbReference>
<dbReference type="CDD" id="cd18809">
    <property type="entry name" value="SF1_C_RecD"/>
    <property type="match status" value="1"/>
</dbReference>
<keyword evidence="1" id="KW-0233">DNA recombination</keyword>
<comment type="catalytic activity">
    <reaction evidence="1">
        <text>ATP + H2O = ADP + phosphate + H(+)</text>
        <dbReference type="Rhea" id="RHEA:13065"/>
        <dbReference type="ChEBI" id="CHEBI:15377"/>
        <dbReference type="ChEBI" id="CHEBI:15378"/>
        <dbReference type="ChEBI" id="CHEBI:30616"/>
        <dbReference type="ChEBI" id="CHEBI:43474"/>
        <dbReference type="ChEBI" id="CHEBI:456216"/>
        <dbReference type="EC" id="5.6.2.3"/>
    </reaction>
</comment>
<comment type="cofactor">
    <cofactor evidence="1">
        <name>Mg(2+)</name>
        <dbReference type="ChEBI" id="CHEBI:18420"/>
    </cofactor>
</comment>
<dbReference type="GO" id="GO:0043139">
    <property type="term" value="F:5'-3' DNA helicase activity"/>
    <property type="evidence" value="ECO:0007669"/>
    <property type="project" value="UniProtKB-EC"/>
</dbReference>
<keyword evidence="1" id="KW-0378">Hydrolase</keyword>
<organism evidence="4 5">
    <name type="scientific">Erysiphe pulchra</name>
    <dbReference type="NCBI Taxonomy" id="225359"/>
    <lineage>
        <taxon>Eukaryota</taxon>
        <taxon>Fungi</taxon>
        <taxon>Dikarya</taxon>
        <taxon>Ascomycota</taxon>
        <taxon>Pezizomycotina</taxon>
        <taxon>Leotiomycetes</taxon>
        <taxon>Erysiphales</taxon>
        <taxon>Erysiphaceae</taxon>
        <taxon>Erysiphe</taxon>
    </lineage>
</organism>
<dbReference type="GO" id="GO:0005524">
    <property type="term" value="F:ATP binding"/>
    <property type="evidence" value="ECO:0007669"/>
    <property type="project" value="UniProtKB-KW"/>
</dbReference>
<dbReference type="GO" id="GO:0016887">
    <property type="term" value="F:ATP hydrolysis activity"/>
    <property type="evidence" value="ECO:0007669"/>
    <property type="project" value="RHEA"/>
</dbReference>
<evidence type="ECO:0000256" key="1">
    <source>
        <dbReference type="RuleBase" id="RU363044"/>
    </source>
</evidence>
<dbReference type="GO" id="GO:0000723">
    <property type="term" value="P:telomere maintenance"/>
    <property type="evidence" value="ECO:0007669"/>
    <property type="project" value="InterPro"/>
</dbReference>
<protein>
    <recommendedName>
        <fullName evidence="1">ATP-dependent DNA helicase</fullName>
        <ecNumber evidence="1">5.6.2.3</ecNumber>
    </recommendedName>
</protein>
<keyword evidence="1" id="KW-0067">ATP-binding</keyword>
<dbReference type="AlphaFoldDB" id="A0A2S4PRE8"/>
<dbReference type="EC" id="5.6.2.3" evidence="1"/>
<evidence type="ECO:0000313" key="5">
    <source>
        <dbReference type="Proteomes" id="UP000237438"/>
    </source>
</evidence>
<dbReference type="InterPro" id="IPR049163">
    <property type="entry name" value="Pif1-like_2B_dom"/>
</dbReference>
<keyword evidence="1" id="KW-0234">DNA repair</keyword>
<dbReference type="EMBL" id="PEDP01000935">
    <property type="protein sequence ID" value="POS84610.1"/>
    <property type="molecule type" value="Genomic_DNA"/>
</dbReference>
<comment type="caution">
    <text evidence="4">The sequence shown here is derived from an EMBL/GenBank/DDBJ whole genome shotgun (WGS) entry which is preliminary data.</text>
</comment>
<evidence type="ECO:0000313" key="4">
    <source>
        <dbReference type="EMBL" id="POS84610.1"/>
    </source>
</evidence>
<keyword evidence="1" id="KW-0547">Nucleotide-binding</keyword>
<comment type="similarity">
    <text evidence="1">Belongs to the helicase family.</text>
</comment>
<keyword evidence="1" id="KW-0347">Helicase</keyword>
<dbReference type="Gene3D" id="3.40.50.300">
    <property type="entry name" value="P-loop containing nucleotide triphosphate hydrolases"/>
    <property type="match status" value="1"/>
</dbReference>